<dbReference type="InterPro" id="IPR038969">
    <property type="entry name" value="FEN"/>
</dbReference>
<evidence type="ECO:0000313" key="9">
    <source>
        <dbReference type="Proteomes" id="UP001501612"/>
    </source>
</evidence>
<evidence type="ECO:0000256" key="2">
    <source>
        <dbReference type="ARBA" id="ARBA00022801"/>
    </source>
</evidence>
<dbReference type="InterPro" id="IPR036279">
    <property type="entry name" value="5-3_exonuclease_C_sf"/>
</dbReference>
<keyword evidence="2" id="KW-0378">Hydrolase</keyword>
<evidence type="ECO:0000256" key="3">
    <source>
        <dbReference type="ARBA" id="ARBA00022839"/>
    </source>
</evidence>
<dbReference type="Gene3D" id="1.10.150.20">
    <property type="entry name" value="5' to 3' exonuclease, C-terminal subdomain"/>
    <property type="match status" value="1"/>
</dbReference>
<dbReference type="Proteomes" id="UP001501612">
    <property type="component" value="Unassembled WGS sequence"/>
</dbReference>
<evidence type="ECO:0000259" key="7">
    <source>
        <dbReference type="SMART" id="SM00475"/>
    </source>
</evidence>
<dbReference type="InterPro" id="IPR020046">
    <property type="entry name" value="5-3_exonucl_a-hlix_arch_N"/>
</dbReference>
<keyword evidence="9" id="KW-1185">Reference proteome</keyword>
<dbReference type="SUPFAM" id="SSF88723">
    <property type="entry name" value="PIN domain-like"/>
    <property type="match status" value="1"/>
</dbReference>
<dbReference type="RefSeq" id="WP_344002008.1">
    <property type="nucleotide sequence ID" value="NZ_BAAAMY010000001.1"/>
</dbReference>
<organism evidence="8 9">
    <name type="scientific">Nocardioides lentus</name>
    <dbReference type="NCBI Taxonomy" id="338077"/>
    <lineage>
        <taxon>Bacteria</taxon>
        <taxon>Bacillati</taxon>
        <taxon>Actinomycetota</taxon>
        <taxon>Actinomycetes</taxon>
        <taxon>Propionibacteriales</taxon>
        <taxon>Nocardioidaceae</taxon>
        <taxon>Nocardioides</taxon>
    </lineage>
</organism>
<accession>A0ABP5A718</accession>
<evidence type="ECO:0000256" key="4">
    <source>
        <dbReference type="ARBA" id="ARBA00023125"/>
    </source>
</evidence>
<comment type="function">
    <text evidence="5">5'-3' exonuclease acting preferentially on double-stranded DNA.</text>
</comment>
<keyword evidence="1" id="KW-0540">Nuclease</keyword>
<evidence type="ECO:0000256" key="5">
    <source>
        <dbReference type="ARBA" id="ARBA00049957"/>
    </source>
</evidence>
<dbReference type="InterPro" id="IPR008918">
    <property type="entry name" value="HhH2"/>
</dbReference>
<dbReference type="PANTHER" id="PTHR42646:SF2">
    <property type="entry name" value="5'-3' EXONUCLEASE FAMILY PROTEIN"/>
    <property type="match status" value="1"/>
</dbReference>
<proteinExistence type="predicted"/>
<reference evidence="9" key="1">
    <citation type="journal article" date="2019" name="Int. J. Syst. Evol. Microbiol.">
        <title>The Global Catalogue of Microorganisms (GCM) 10K type strain sequencing project: providing services to taxonomists for standard genome sequencing and annotation.</title>
        <authorList>
            <consortium name="The Broad Institute Genomics Platform"/>
            <consortium name="The Broad Institute Genome Sequencing Center for Infectious Disease"/>
            <person name="Wu L."/>
            <person name="Ma J."/>
        </authorList>
    </citation>
    <scope>NUCLEOTIDE SEQUENCE [LARGE SCALE GENOMIC DNA]</scope>
    <source>
        <strain evidence="9">JCM 14046</strain>
    </source>
</reference>
<dbReference type="SMART" id="SM00475">
    <property type="entry name" value="53EXOc"/>
    <property type="match status" value="1"/>
</dbReference>
<dbReference type="SUPFAM" id="SSF47807">
    <property type="entry name" value="5' to 3' exonuclease, C-terminal subdomain"/>
    <property type="match status" value="1"/>
</dbReference>
<name>A0ABP5A718_9ACTN</name>
<dbReference type="InterPro" id="IPR020045">
    <property type="entry name" value="DNA_polI_H3TH"/>
</dbReference>
<dbReference type="Pfam" id="PF01367">
    <property type="entry name" value="5_3_exonuc"/>
    <property type="match status" value="1"/>
</dbReference>
<evidence type="ECO:0000256" key="6">
    <source>
        <dbReference type="ARBA" id="ARBA00050026"/>
    </source>
</evidence>
<sequence length="343" mass="36258">MTTPVTDPAAGPDRDTPPPLLLAVDAPSLLHRAHHARVASDLRDRGGRPAWALHGMLRQVLDAVERFAPDRVVLGFDDRRASERADRFGAYKAGRAEKHPELVEQIDRAAAMLDAMGLHTVTPAGLEADDVTASAATWARREGWECVVVTSDRDAFAHISESTKVLRLINGGIHASPLLDPAKLFTMYGVPAGHYLDYAALRGDASDNLPGVSGIGEKAAALLLEAAGSMQAVWADVEHAGGATLVAALDSLAVERNGRRVGAGVLRRLVADGAREQFEFNRSMMAGRDDLDLGLTPDVRRSTGALPLAEDAVARVAGHLGVTTTTDLAVRVLCGTTPASRGA</sequence>
<comment type="caution">
    <text evidence="8">The sequence shown here is derived from an EMBL/GenBank/DDBJ whole genome shotgun (WGS) entry which is preliminary data.</text>
</comment>
<dbReference type="InterPro" id="IPR029060">
    <property type="entry name" value="PIN-like_dom_sf"/>
</dbReference>
<dbReference type="Gene3D" id="3.40.50.1010">
    <property type="entry name" value="5'-nuclease"/>
    <property type="match status" value="1"/>
</dbReference>
<keyword evidence="4" id="KW-0238">DNA-binding</keyword>
<dbReference type="Pfam" id="PF02739">
    <property type="entry name" value="5_3_exonuc_N"/>
    <property type="match status" value="1"/>
</dbReference>
<dbReference type="PANTHER" id="PTHR42646">
    <property type="entry name" value="FLAP ENDONUCLEASE XNI"/>
    <property type="match status" value="1"/>
</dbReference>
<evidence type="ECO:0000313" key="8">
    <source>
        <dbReference type="EMBL" id="GAA1903684.1"/>
    </source>
</evidence>
<dbReference type="SMART" id="SM00279">
    <property type="entry name" value="HhH2"/>
    <property type="match status" value="1"/>
</dbReference>
<dbReference type="EMBL" id="BAAAMY010000001">
    <property type="protein sequence ID" value="GAA1903684.1"/>
    <property type="molecule type" value="Genomic_DNA"/>
</dbReference>
<evidence type="ECO:0000256" key="1">
    <source>
        <dbReference type="ARBA" id="ARBA00022722"/>
    </source>
</evidence>
<dbReference type="InterPro" id="IPR002421">
    <property type="entry name" value="5-3_exonuclease"/>
</dbReference>
<keyword evidence="3" id="KW-0269">Exonuclease</keyword>
<gene>
    <name evidence="8" type="ORF">GCM10009737_00420</name>
</gene>
<protein>
    <recommendedName>
        <fullName evidence="6">5'-3' exonuclease</fullName>
    </recommendedName>
</protein>
<dbReference type="CDD" id="cd09859">
    <property type="entry name" value="PIN_53EXO"/>
    <property type="match status" value="1"/>
</dbReference>
<feature type="domain" description="5'-3' exonuclease" evidence="7">
    <location>
        <begin position="16"/>
        <end position="303"/>
    </location>
</feature>